<gene>
    <name evidence="1" type="ORF">RMR22_11090</name>
</gene>
<comment type="caution">
    <text evidence="1">The sequence shown here is derived from an EMBL/GenBank/DDBJ whole genome shotgun (WGS) entry which is preliminary data.</text>
</comment>
<dbReference type="AlphaFoldDB" id="A0AAW9FGR9"/>
<dbReference type="RefSeq" id="WP_320202804.1">
    <property type="nucleotide sequence ID" value="NZ_CP192781.1"/>
</dbReference>
<name>A0AAW9FGR9_9HYPH</name>
<accession>A0AAW9FGR9</accession>
<organism evidence="1">
    <name type="scientific">Agrobacterium rosae</name>
    <dbReference type="NCBI Taxonomy" id="1972867"/>
    <lineage>
        <taxon>Bacteria</taxon>
        <taxon>Pseudomonadati</taxon>
        <taxon>Pseudomonadota</taxon>
        <taxon>Alphaproteobacteria</taxon>
        <taxon>Hyphomicrobiales</taxon>
        <taxon>Rhizobiaceae</taxon>
        <taxon>Rhizobium/Agrobacterium group</taxon>
        <taxon>Agrobacterium</taxon>
    </lineage>
</organism>
<dbReference type="EMBL" id="JAVRAF010000003">
    <property type="protein sequence ID" value="MDX8302797.1"/>
    <property type="molecule type" value="Genomic_DNA"/>
</dbReference>
<protein>
    <submittedName>
        <fullName evidence="1">Uncharacterized protein</fullName>
    </submittedName>
</protein>
<evidence type="ECO:0000313" key="1">
    <source>
        <dbReference type="EMBL" id="MDX8302797.1"/>
    </source>
</evidence>
<sequence length="688" mass="68437">MTTPYVTGTVSVTAGNAIVTGTGTGWQTAGLVAGVFGVDGLSVPVLSVDSDTQITIAKPWPGATASGKAYWITYDTTNGQQTVGLMQKIVEYIARLNSSALAAIAGVVPVANSLLLFTSANTATTVSLESLVNGADYDVQVDTLAARATYDSYPANFRVLVSNVGDGRSAIYSKKTATSADWSAAAYVTGTPGPAGATPTIAATAAQLAAGATPTATVTPTTDGVSIAFGIPAARTSGFPYRWSTTTTDANPGNGLIRANNAALGSATFLYVSKTSYAGSAMATFLLAMATADNAIKGTLILQRVTDGQTVSFNVTGVTDATGYVKVAVSGQSGLTAIANNVDLNFLFTQAGNKGTDGSNGAGSGTVTSVGMSVPTGLSIAGSPITASGTLAVTWTSGYQGYTTTEATKLSGIAAGAQVNAVTSVAGRTGAIVLASGDISGLGTAASQNTGTSGANVPLMSVANTWAGVQTFTPNAIFTGGATMSNGLDFGSTVAASATTLTRHLALYGTTFGFNVTSNTLNYVSSSAHVWYAGTTQVMSVSSAGNMTLLGTLGITSGGTGATTVAAALTNLGLSTVAKLDVENQALTGGAAVTSKALGTLTTGTLTLDTGDRPLQHYTNNGAHTFSPGTIPGSCLVDITNGASAGAITVTGWTKVAGDAFTTTSGNKFRLHCSVGNGGSLLIVQALQ</sequence>
<proteinExistence type="predicted"/>
<reference evidence="1" key="1">
    <citation type="journal article" date="2023" name="Phytobiomes J">
        <title>Deciphering the key players within the bacterial microbiota associated with aerial crown gall tumors on rhododendron: Insights into the gallobiome.</title>
        <authorList>
            <person name="Kuzmanovic N."/>
            <person name="Nesme J."/>
            <person name="Wolf J."/>
            <person name="Neumann-Schaal M."/>
            <person name="Petersen J."/>
            <person name="Fernandez-Gnecco G."/>
            <person name="Sproeer C."/>
            <person name="Bunk B."/>
            <person name="Overmann J."/>
            <person name="Sorensen S.J."/>
            <person name="Idczak E."/>
            <person name="Smalla K."/>
        </authorList>
    </citation>
    <scope>NUCLEOTIDE SEQUENCE</scope>
    <source>
        <strain evidence="1">Rho-11.1</strain>
    </source>
</reference>